<feature type="compositionally biased region" description="Basic and acidic residues" evidence="6">
    <location>
        <begin position="323"/>
        <end position="336"/>
    </location>
</feature>
<dbReference type="InterPro" id="IPR011687">
    <property type="entry name" value="Nop53/GLTSCR2"/>
</dbReference>
<feature type="compositionally biased region" description="Basic and acidic residues" evidence="6">
    <location>
        <begin position="37"/>
        <end position="55"/>
    </location>
</feature>
<evidence type="ECO:0000256" key="3">
    <source>
        <dbReference type="ARBA" id="ARBA00022517"/>
    </source>
</evidence>
<name>A0A316UMY5_9BASI</name>
<feature type="compositionally biased region" description="Basic and acidic residues" evidence="6">
    <location>
        <begin position="360"/>
        <end position="378"/>
    </location>
</feature>
<dbReference type="PIRSF" id="PIRSF017302">
    <property type="entry name" value="Gltscr2"/>
    <property type="match status" value="1"/>
</dbReference>
<keyword evidence="8" id="KW-1185">Reference proteome</keyword>
<sequence length="475" mass="52003">MPPTRTSAAASSSSSASSGKSASRPQPSRKGKAAWRRNIDLSEVDSHLESKRTAERLGLIDSGAASSSSSSSSAAPFELDTKGDEALGNRLRQKRTKRPLKSLQVLENESAVPAFNGKRSSSSSSSSATSSRKGTGKMSKSEKERLTRLAKRDIKGAFGVVVEPEVQQGQRAMQSVKGTVMRTPEEDAWQRAVQSVEGAAAGATSTSSSTKRSVLPSLSKPTTAQSYNPTAKSHEELLQRAYEAEMKRYAEEQANREYKEKWNAGGAAAAEDSEGAEGAKRWAGMLIDDAEAAQEDEDEEEEEASTSRTNTAAPPQRKTRTQRLKDQRRQEAERQLALKRAQKMQRGIVSQLPSMAKSLKKQEAQRLATREARKATELDRMAAEGLAGRRSGKHLVPQSMAQRDALRVALDEDLTESLRALKAEGADAGGAFRERWDRMVLRGLVEPRVPKGAGRDKGRRRKGREYETHAYKRFE</sequence>
<feature type="compositionally biased region" description="Polar residues" evidence="6">
    <location>
        <begin position="219"/>
        <end position="231"/>
    </location>
</feature>
<evidence type="ECO:0000256" key="4">
    <source>
        <dbReference type="ARBA" id="ARBA00023242"/>
    </source>
</evidence>
<accession>A0A316UMY5</accession>
<evidence type="ECO:0000313" key="7">
    <source>
        <dbReference type="EMBL" id="PWN25283.1"/>
    </source>
</evidence>
<comment type="similarity">
    <text evidence="1 5">Belongs to the NOP53 family.</text>
</comment>
<dbReference type="PANTHER" id="PTHR14211">
    <property type="entry name" value="GLIOMA SUPPRESSOR CANDIDATE REGION GENE 2"/>
    <property type="match status" value="1"/>
</dbReference>
<evidence type="ECO:0000256" key="1">
    <source>
        <dbReference type="ARBA" id="ARBA00008838"/>
    </source>
</evidence>
<feature type="compositionally biased region" description="Low complexity" evidence="6">
    <location>
        <begin position="198"/>
        <end position="210"/>
    </location>
</feature>
<feature type="region of interest" description="Disordered" evidence="6">
    <location>
        <begin position="261"/>
        <end position="378"/>
    </location>
</feature>
<proteinExistence type="inferred from homology"/>
<dbReference type="AlphaFoldDB" id="A0A316UMY5"/>
<dbReference type="STRING" id="1569628.A0A316UMY5"/>
<feature type="compositionally biased region" description="Basic and acidic residues" evidence="6">
    <location>
        <begin position="139"/>
        <end position="150"/>
    </location>
</feature>
<feature type="compositionally biased region" description="Basic residues" evidence="6">
    <location>
        <begin position="91"/>
        <end position="100"/>
    </location>
</feature>
<dbReference type="GO" id="GO:0005654">
    <property type="term" value="C:nucleoplasm"/>
    <property type="evidence" value="ECO:0007669"/>
    <property type="project" value="UniProtKB-SubCell"/>
</dbReference>
<feature type="compositionally biased region" description="Low complexity" evidence="6">
    <location>
        <begin position="7"/>
        <end position="23"/>
    </location>
</feature>
<dbReference type="GO" id="GO:0000027">
    <property type="term" value="P:ribosomal large subunit assembly"/>
    <property type="evidence" value="ECO:0007669"/>
    <property type="project" value="UniProtKB-UniRule"/>
</dbReference>
<evidence type="ECO:0000256" key="5">
    <source>
        <dbReference type="PIRNR" id="PIRNR017302"/>
    </source>
</evidence>
<feature type="region of interest" description="Disordered" evidence="6">
    <location>
        <begin position="1"/>
        <end position="150"/>
    </location>
</feature>
<dbReference type="PANTHER" id="PTHR14211:SF7">
    <property type="entry name" value="RIBOSOME BIOGENESIS PROTEIN NOP53"/>
    <property type="match status" value="1"/>
</dbReference>
<feature type="compositionally biased region" description="Low complexity" evidence="6">
    <location>
        <begin position="62"/>
        <end position="75"/>
    </location>
</feature>
<dbReference type="GeneID" id="37028727"/>
<comment type="function">
    <text evidence="5">May play a role in ribosome biogenesis.</text>
</comment>
<evidence type="ECO:0000313" key="8">
    <source>
        <dbReference type="Proteomes" id="UP000245884"/>
    </source>
</evidence>
<dbReference type="RefSeq" id="XP_025359895.1">
    <property type="nucleotide sequence ID" value="XM_025506904.1"/>
</dbReference>
<comment type="subcellular location">
    <subcellularLocation>
        <location evidence="5">Nucleus</location>
        <location evidence="5">Nucleolus</location>
    </subcellularLocation>
    <subcellularLocation>
        <location evidence="5">Nucleus</location>
        <location evidence="5">Nucleoplasm</location>
    </subcellularLocation>
</comment>
<feature type="region of interest" description="Disordered" evidence="6">
    <location>
        <begin position="167"/>
        <end position="239"/>
    </location>
</feature>
<dbReference type="GO" id="GO:0006364">
    <property type="term" value="P:rRNA processing"/>
    <property type="evidence" value="ECO:0007669"/>
    <property type="project" value="TreeGrafter"/>
</dbReference>
<protein>
    <recommendedName>
        <fullName evidence="2 5">Ribosome biogenesis protein NOP53</fullName>
    </recommendedName>
</protein>
<dbReference type="Proteomes" id="UP000245884">
    <property type="component" value="Unassembled WGS sequence"/>
</dbReference>
<dbReference type="GO" id="GO:0008097">
    <property type="term" value="F:5S rRNA binding"/>
    <property type="evidence" value="ECO:0007669"/>
    <property type="project" value="TreeGrafter"/>
</dbReference>
<dbReference type="Pfam" id="PF07767">
    <property type="entry name" value="Nop53"/>
    <property type="match status" value="1"/>
</dbReference>
<gene>
    <name evidence="7" type="ORF">BDZ90DRAFT_234130</name>
</gene>
<feature type="region of interest" description="Disordered" evidence="6">
    <location>
        <begin position="448"/>
        <end position="475"/>
    </location>
</feature>
<dbReference type="EMBL" id="KZ819676">
    <property type="protein sequence ID" value="PWN25283.1"/>
    <property type="molecule type" value="Genomic_DNA"/>
</dbReference>
<organism evidence="7 8">
    <name type="scientific">Jaminaea rosea</name>
    <dbReference type="NCBI Taxonomy" id="1569628"/>
    <lineage>
        <taxon>Eukaryota</taxon>
        <taxon>Fungi</taxon>
        <taxon>Dikarya</taxon>
        <taxon>Basidiomycota</taxon>
        <taxon>Ustilaginomycotina</taxon>
        <taxon>Exobasidiomycetes</taxon>
        <taxon>Microstromatales</taxon>
        <taxon>Microstromatales incertae sedis</taxon>
        <taxon>Jaminaea</taxon>
    </lineage>
</organism>
<dbReference type="OrthoDB" id="5072at2759"/>
<evidence type="ECO:0000256" key="2">
    <source>
        <dbReference type="ARBA" id="ARBA00018339"/>
    </source>
</evidence>
<feature type="compositionally biased region" description="Low complexity" evidence="6">
    <location>
        <begin position="120"/>
        <end position="131"/>
    </location>
</feature>
<evidence type="ECO:0000256" key="6">
    <source>
        <dbReference type="SAM" id="MobiDB-lite"/>
    </source>
</evidence>
<reference evidence="7 8" key="1">
    <citation type="journal article" date="2018" name="Mol. Biol. Evol.">
        <title>Broad Genomic Sampling Reveals a Smut Pathogenic Ancestry of the Fungal Clade Ustilaginomycotina.</title>
        <authorList>
            <person name="Kijpornyongpan T."/>
            <person name="Mondo S.J."/>
            <person name="Barry K."/>
            <person name="Sandor L."/>
            <person name="Lee J."/>
            <person name="Lipzen A."/>
            <person name="Pangilinan J."/>
            <person name="LaButti K."/>
            <person name="Hainaut M."/>
            <person name="Henrissat B."/>
            <person name="Grigoriev I.V."/>
            <person name="Spatafora J.W."/>
            <person name="Aime M.C."/>
        </authorList>
    </citation>
    <scope>NUCLEOTIDE SEQUENCE [LARGE SCALE GENOMIC DNA]</scope>
    <source>
        <strain evidence="7 8">MCA 5214</strain>
    </source>
</reference>
<feature type="compositionally biased region" description="Basic and acidic residues" evidence="6">
    <location>
        <begin position="464"/>
        <end position="475"/>
    </location>
</feature>
<dbReference type="GO" id="GO:0005730">
    <property type="term" value="C:nucleolus"/>
    <property type="evidence" value="ECO:0007669"/>
    <property type="project" value="UniProtKB-SubCell"/>
</dbReference>
<keyword evidence="4 5" id="KW-0539">Nucleus</keyword>
<feature type="compositionally biased region" description="Acidic residues" evidence="6">
    <location>
        <begin position="288"/>
        <end position="304"/>
    </location>
</feature>
<keyword evidence="3 5" id="KW-0690">Ribosome biogenesis</keyword>